<comment type="caution">
    <text evidence="2">The sequence shown here is derived from an EMBL/GenBank/DDBJ whole genome shotgun (WGS) entry which is preliminary data.</text>
</comment>
<evidence type="ECO:0000313" key="3">
    <source>
        <dbReference type="Proteomes" id="UP000315783"/>
    </source>
</evidence>
<proteinExistence type="inferred from homology"/>
<evidence type="ECO:0000313" key="2">
    <source>
        <dbReference type="EMBL" id="TQV90533.1"/>
    </source>
</evidence>
<dbReference type="PANTHER" id="PTHR33365:SF6">
    <property type="entry name" value="OXIDASE USTYA"/>
    <property type="match status" value="1"/>
</dbReference>
<dbReference type="InterPro" id="IPR021765">
    <property type="entry name" value="UstYa-like"/>
</dbReference>
<evidence type="ECO:0000256" key="1">
    <source>
        <dbReference type="ARBA" id="ARBA00035112"/>
    </source>
</evidence>
<dbReference type="PANTHER" id="PTHR33365">
    <property type="entry name" value="YALI0B05434P"/>
    <property type="match status" value="1"/>
</dbReference>
<accession>A0A545UM50</accession>
<organism evidence="2 3">
    <name type="scientific">Cordyceps javanica</name>
    <dbReference type="NCBI Taxonomy" id="43265"/>
    <lineage>
        <taxon>Eukaryota</taxon>
        <taxon>Fungi</taxon>
        <taxon>Dikarya</taxon>
        <taxon>Ascomycota</taxon>
        <taxon>Pezizomycotina</taxon>
        <taxon>Sordariomycetes</taxon>
        <taxon>Hypocreomycetidae</taxon>
        <taxon>Hypocreales</taxon>
        <taxon>Cordycipitaceae</taxon>
        <taxon>Cordyceps</taxon>
    </lineage>
</organism>
<dbReference type="AlphaFoldDB" id="A0A545UM50"/>
<dbReference type="Proteomes" id="UP000315783">
    <property type="component" value="Unassembled WGS sequence"/>
</dbReference>
<dbReference type="GO" id="GO:0043386">
    <property type="term" value="P:mycotoxin biosynthetic process"/>
    <property type="evidence" value="ECO:0007669"/>
    <property type="project" value="InterPro"/>
</dbReference>
<dbReference type="OrthoDB" id="3687641at2759"/>
<reference evidence="2 3" key="1">
    <citation type="journal article" date="2019" name="Appl. Microbiol. Biotechnol.">
        <title>Genome sequence of Isaria javanica and comparative genome analysis insights into family S53 peptidase evolution in fungal entomopathogens.</title>
        <authorList>
            <person name="Lin R."/>
            <person name="Zhang X."/>
            <person name="Xin B."/>
            <person name="Zou M."/>
            <person name="Gao Y."/>
            <person name="Qin F."/>
            <person name="Hu Q."/>
            <person name="Xie B."/>
            <person name="Cheng X."/>
        </authorList>
    </citation>
    <scope>NUCLEOTIDE SEQUENCE [LARGE SCALE GENOMIC DNA]</scope>
    <source>
        <strain evidence="2 3">IJ1G</strain>
    </source>
</reference>
<sequence length="272" mass="30908">MEAPKMDVKGYYQLSQSEQSNQDESSMNSSESSKYESIKRNIWKLCWCAALFCSVCLNALLLSQSSEYTSSKELTLSKYANLAQNVPTSRNYSSIYSSLDRSEADAAWEKLQLDIEAGWVALEDRHSESIGLPHSVRWPWDDSKGIYILSAAHELHCVYVLRTFINNVNDGEKDFRYSHGHAAHCIEALREVVMCAADDYPLYKGALNAAAGKENPRAGFGTVKMCRDWKKLVAWAKEHTACWQEAKTDDLEDKFKKCPDDSRPWERVVNHS</sequence>
<protein>
    <recommendedName>
        <fullName evidence="4">Tat pathway signal sequence</fullName>
    </recommendedName>
</protein>
<name>A0A545UM50_9HYPO</name>
<comment type="similarity">
    <text evidence="1">Belongs to the ustYa family.</text>
</comment>
<gene>
    <name evidence="2" type="ORF">IF1G_10856</name>
</gene>
<keyword evidence="3" id="KW-1185">Reference proteome</keyword>
<dbReference type="EMBL" id="SPUK01000026">
    <property type="protein sequence ID" value="TQV90533.1"/>
    <property type="molecule type" value="Genomic_DNA"/>
</dbReference>
<evidence type="ECO:0008006" key="4">
    <source>
        <dbReference type="Google" id="ProtNLM"/>
    </source>
</evidence>
<dbReference type="Pfam" id="PF11807">
    <property type="entry name" value="UstYa"/>
    <property type="match status" value="1"/>
</dbReference>